<dbReference type="Gene3D" id="1.20.1070.10">
    <property type="entry name" value="Rhodopsin 7-helix transmembrane proteins"/>
    <property type="match status" value="1"/>
</dbReference>
<proteinExistence type="predicted"/>
<feature type="transmembrane region" description="Helical" evidence="1">
    <location>
        <begin position="242"/>
        <end position="263"/>
    </location>
</feature>
<feature type="transmembrane region" description="Helical" evidence="1">
    <location>
        <begin position="170"/>
        <end position="191"/>
    </location>
</feature>
<feature type="transmembrane region" description="Helical" evidence="1">
    <location>
        <begin position="43"/>
        <end position="67"/>
    </location>
</feature>
<accession>A0AA39HL91</accession>
<name>A0AA39HL91_9BILA</name>
<comment type="caution">
    <text evidence="2">The sequence shown here is derived from an EMBL/GenBank/DDBJ whole genome shotgun (WGS) entry which is preliminary data.</text>
</comment>
<keyword evidence="1" id="KW-0812">Transmembrane</keyword>
<protein>
    <submittedName>
        <fullName evidence="2">Uncharacterized protein</fullName>
    </submittedName>
</protein>
<keyword evidence="3" id="KW-1185">Reference proteome</keyword>
<keyword evidence="1" id="KW-0472">Membrane</keyword>
<feature type="transmembrane region" description="Helical" evidence="1">
    <location>
        <begin position="115"/>
        <end position="140"/>
    </location>
</feature>
<sequence>MDLCAIIIGTLYFLLSFTFLVLNGTIIFVLSTNKEFRTSTYRIIKTLCFSCMLQLVSFWIGGIMTISQSTLNYYLDRVLGVLVESSWFFYVSISLTLAVDRLLVFICIRSSDFSIITTILLGLSWLFFLCIVVAMGLQLFGYTYEHHGMVYQWGYTSTSGSRIVMKMEPYFDMGVFAMIFTIYSVLCVYLFKIKASTKNNSAFFKSEMRIFLVAVLSFTYETVFVVWSFWVPTKILREKGMYIFLNLTWIIECGMFASLTLVINVSLRRKILSAIGINQGKTIDVVVLTTRLE</sequence>
<dbReference type="Proteomes" id="UP001175271">
    <property type="component" value="Unassembled WGS sequence"/>
</dbReference>
<gene>
    <name evidence="2" type="ORF">QR680_003696</name>
</gene>
<evidence type="ECO:0000313" key="3">
    <source>
        <dbReference type="Proteomes" id="UP001175271"/>
    </source>
</evidence>
<dbReference type="EMBL" id="JAUCMV010000003">
    <property type="protein sequence ID" value="KAK0407962.1"/>
    <property type="molecule type" value="Genomic_DNA"/>
</dbReference>
<dbReference type="SUPFAM" id="SSF81321">
    <property type="entry name" value="Family A G protein-coupled receptor-like"/>
    <property type="match status" value="1"/>
</dbReference>
<feature type="transmembrane region" description="Helical" evidence="1">
    <location>
        <begin position="6"/>
        <end position="31"/>
    </location>
</feature>
<keyword evidence="1" id="KW-1133">Transmembrane helix</keyword>
<dbReference type="AlphaFoldDB" id="A0AA39HL91"/>
<organism evidence="2 3">
    <name type="scientific">Steinernema hermaphroditum</name>
    <dbReference type="NCBI Taxonomy" id="289476"/>
    <lineage>
        <taxon>Eukaryota</taxon>
        <taxon>Metazoa</taxon>
        <taxon>Ecdysozoa</taxon>
        <taxon>Nematoda</taxon>
        <taxon>Chromadorea</taxon>
        <taxon>Rhabditida</taxon>
        <taxon>Tylenchina</taxon>
        <taxon>Panagrolaimomorpha</taxon>
        <taxon>Strongyloidoidea</taxon>
        <taxon>Steinernematidae</taxon>
        <taxon>Steinernema</taxon>
    </lineage>
</organism>
<feature type="transmembrane region" description="Helical" evidence="1">
    <location>
        <begin position="211"/>
        <end position="230"/>
    </location>
</feature>
<reference evidence="2" key="1">
    <citation type="submission" date="2023-06" db="EMBL/GenBank/DDBJ databases">
        <title>Genomic analysis of the entomopathogenic nematode Steinernema hermaphroditum.</title>
        <authorList>
            <person name="Schwarz E.M."/>
            <person name="Heppert J.K."/>
            <person name="Baniya A."/>
            <person name="Schwartz H.T."/>
            <person name="Tan C.-H."/>
            <person name="Antoshechkin I."/>
            <person name="Sternberg P.W."/>
            <person name="Goodrich-Blair H."/>
            <person name="Dillman A.R."/>
        </authorList>
    </citation>
    <scope>NUCLEOTIDE SEQUENCE</scope>
    <source>
        <strain evidence="2">PS9179</strain>
        <tissue evidence="2">Whole animal</tissue>
    </source>
</reference>
<evidence type="ECO:0000313" key="2">
    <source>
        <dbReference type="EMBL" id="KAK0407962.1"/>
    </source>
</evidence>
<evidence type="ECO:0000256" key="1">
    <source>
        <dbReference type="SAM" id="Phobius"/>
    </source>
</evidence>
<feature type="transmembrane region" description="Helical" evidence="1">
    <location>
        <begin position="87"/>
        <end position="108"/>
    </location>
</feature>